<protein>
    <recommendedName>
        <fullName evidence="6">Adenylate kinase</fullName>
        <ecNumber evidence="6">2.7.4.3</ecNumber>
    </recommendedName>
</protein>
<comment type="subcellular location">
    <subcellularLocation>
        <location evidence="6">Cytoplasm</location>
    </subcellularLocation>
</comment>
<evidence type="ECO:0000256" key="3">
    <source>
        <dbReference type="ARBA" id="ARBA00022741"/>
    </source>
</evidence>
<dbReference type="PANTHER" id="PTHR23359">
    <property type="entry name" value="NUCLEOTIDE KINASE"/>
    <property type="match status" value="1"/>
</dbReference>
<sequence length="195" mass="22613">MSRDRRRRQETIVFLGMSGSGKDTQAMRLMRAIPKSRQISTGAAFRRIARKDTLVGRYLVGIMRRGALVPYWAAAYVWLTELFERLTGEETLVFTGAPRRIEEARMLDDVMRNLGRPLPIAMYLELSPAVARRRLIARGRFDDNPRAIAGRFAFFRAHVLPVIRYYRNRGRLVTINGDQPVPAVWRDIRRALRLR</sequence>
<keyword evidence="3 6" id="KW-0547">Nucleotide-binding</keyword>
<evidence type="ECO:0000256" key="1">
    <source>
        <dbReference type="ARBA" id="ARBA00022679"/>
    </source>
</evidence>
<evidence type="ECO:0000256" key="4">
    <source>
        <dbReference type="ARBA" id="ARBA00022777"/>
    </source>
</evidence>
<dbReference type="AlphaFoldDB" id="A0A1G2LBE5"/>
<dbReference type="Gene3D" id="3.40.50.300">
    <property type="entry name" value="P-loop containing nucleotide triphosphate hydrolases"/>
    <property type="match status" value="1"/>
</dbReference>
<accession>A0A1G2LBE5</accession>
<dbReference type="STRING" id="1802280.A3B37_02975"/>
<evidence type="ECO:0000313" key="7">
    <source>
        <dbReference type="EMBL" id="OHA08965.1"/>
    </source>
</evidence>
<dbReference type="InterPro" id="IPR027417">
    <property type="entry name" value="P-loop_NTPase"/>
</dbReference>
<name>A0A1G2LBE5_9BACT</name>
<keyword evidence="4 5" id="KW-0418">Kinase</keyword>
<keyword evidence="6" id="KW-0067">ATP-binding</keyword>
<evidence type="ECO:0000313" key="8">
    <source>
        <dbReference type="Proteomes" id="UP000176705"/>
    </source>
</evidence>
<dbReference type="SUPFAM" id="SSF52540">
    <property type="entry name" value="P-loop containing nucleoside triphosphate hydrolases"/>
    <property type="match status" value="1"/>
</dbReference>
<dbReference type="GO" id="GO:0005524">
    <property type="term" value="F:ATP binding"/>
    <property type="evidence" value="ECO:0007669"/>
    <property type="project" value="UniProtKB-KW"/>
</dbReference>
<proteinExistence type="inferred from homology"/>
<organism evidence="7 8">
    <name type="scientific">Candidatus Sungbacteria bacterium RIFCSPLOWO2_01_FULL_59_16</name>
    <dbReference type="NCBI Taxonomy" id="1802280"/>
    <lineage>
        <taxon>Bacteria</taxon>
        <taxon>Candidatus Sungiibacteriota</taxon>
    </lineage>
</organism>
<comment type="subunit">
    <text evidence="6">Monomer.</text>
</comment>
<comment type="catalytic activity">
    <reaction evidence="6">
        <text>AMP + ATP = 2 ADP</text>
        <dbReference type="Rhea" id="RHEA:12973"/>
        <dbReference type="ChEBI" id="CHEBI:30616"/>
        <dbReference type="ChEBI" id="CHEBI:456215"/>
        <dbReference type="ChEBI" id="CHEBI:456216"/>
        <dbReference type="EC" id="2.7.4.3"/>
    </reaction>
</comment>
<dbReference type="GO" id="GO:0005737">
    <property type="term" value="C:cytoplasm"/>
    <property type="evidence" value="ECO:0007669"/>
    <property type="project" value="UniProtKB-SubCell"/>
</dbReference>
<comment type="similarity">
    <text evidence="5">Belongs to the adenylate kinase family.</text>
</comment>
<keyword evidence="2" id="KW-0545">Nucleotide biosynthesis</keyword>
<evidence type="ECO:0000256" key="5">
    <source>
        <dbReference type="RuleBase" id="RU003330"/>
    </source>
</evidence>
<evidence type="ECO:0000256" key="2">
    <source>
        <dbReference type="ARBA" id="ARBA00022727"/>
    </source>
</evidence>
<dbReference type="EC" id="2.7.4.3" evidence="6"/>
<dbReference type="EMBL" id="MHQS01000008">
    <property type="protein sequence ID" value="OHA08965.1"/>
    <property type="molecule type" value="Genomic_DNA"/>
</dbReference>
<reference evidence="7 8" key="1">
    <citation type="journal article" date="2016" name="Nat. Commun.">
        <title>Thousands of microbial genomes shed light on interconnected biogeochemical processes in an aquifer system.</title>
        <authorList>
            <person name="Anantharaman K."/>
            <person name="Brown C.T."/>
            <person name="Hug L.A."/>
            <person name="Sharon I."/>
            <person name="Castelle C.J."/>
            <person name="Probst A.J."/>
            <person name="Thomas B.C."/>
            <person name="Singh A."/>
            <person name="Wilkins M.J."/>
            <person name="Karaoz U."/>
            <person name="Brodie E.L."/>
            <person name="Williams K.H."/>
            <person name="Hubbard S.S."/>
            <person name="Banfield J.F."/>
        </authorList>
    </citation>
    <scope>NUCLEOTIDE SEQUENCE [LARGE SCALE GENOMIC DNA]</scope>
</reference>
<gene>
    <name evidence="7" type="ORF">A3B37_02975</name>
</gene>
<comment type="caution">
    <text evidence="7">The sequence shown here is derived from an EMBL/GenBank/DDBJ whole genome shotgun (WGS) entry which is preliminary data.</text>
</comment>
<dbReference type="Pfam" id="PF00406">
    <property type="entry name" value="ADK"/>
    <property type="match status" value="1"/>
</dbReference>
<dbReference type="Proteomes" id="UP000176705">
    <property type="component" value="Unassembled WGS sequence"/>
</dbReference>
<evidence type="ECO:0000256" key="6">
    <source>
        <dbReference type="RuleBase" id="RU003331"/>
    </source>
</evidence>
<dbReference type="GO" id="GO:0004017">
    <property type="term" value="F:AMP kinase activity"/>
    <property type="evidence" value="ECO:0007669"/>
    <property type="project" value="UniProtKB-EC"/>
</dbReference>
<dbReference type="InterPro" id="IPR000850">
    <property type="entry name" value="Adenylat/UMP-CMP_kin"/>
</dbReference>
<dbReference type="PRINTS" id="PR00094">
    <property type="entry name" value="ADENYLTKNASE"/>
</dbReference>
<keyword evidence="1 5" id="KW-0808">Transferase</keyword>